<dbReference type="Proteomes" id="UP000536604">
    <property type="component" value="Unassembled WGS sequence"/>
</dbReference>
<keyword evidence="3" id="KW-1185">Reference proteome</keyword>
<reference evidence="2 3" key="1">
    <citation type="submission" date="2020-08" db="EMBL/GenBank/DDBJ databases">
        <title>Genomic Encyclopedia of Type Strains, Phase III (KMG-III): the genomes of soil and plant-associated and newly described type strains.</title>
        <authorList>
            <person name="Whitman W."/>
        </authorList>
    </citation>
    <scope>NUCLEOTIDE SEQUENCE [LARGE SCALE GENOMIC DNA]</scope>
    <source>
        <strain evidence="2 3">CECT 8712</strain>
    </source>
</reference>
<name>A0A841ISI4_9ACTN</name>
<dbReference type="GO" id="GO:0004519">
    <property type="term" value="F:endonuclease activity"/>
    <property type="evidence" value="ECO:0007669"/>
    <property type="project" value="InterPro"/>
</dbReference>
<proteinExistence type="predicted"/>
<dbReference type="EMBL" id="JACHJO010000011">
    <property type="protein sequence ID" value="MBB6121637.1"/>
    <property type="molecule type" value="Genomic_DNA"/>
</dbReference>
<evidence type="ECO:0000313" key="3">
    <source>
        <dbReference type="Proteomes" id="UP000536604"/>
    </source>
</evidence>
<feature type="domain" description="HNH nuclease" evidence="1">
    <location>
        <begin position="255"/>
        <end position="307"/>
    </location>
</feature>
<dbReference type="GO" id="GO:0003676">
    <property type="term" value="F:nucleic acid binding"/>
    <property type="evidence" value="ECO:0007669"/>
    <property type="project" value="InterPro"/>
</dbReference>
<dbReference type="CDD" id="cd00085">
    <property type="entry name" value="HNHc"/>
    <property type="match status" value="1"/>
</dbReference>
<dbReference type="Pfam" id="PF26345">
    <property type="entry name" value="ScoMcrA_N"/>
    <property type="match status" value="1"/>
</dbReference>
<dbReference type="Gene3D" id="1.10.30.50">
    <property type="match status" value="1"/>
</dbReference>
<dbReference type="InterPro" id="IPR002711">
    <property type="entry name" value="HNH"/>
</dbReference>
<dbReference type="Pfam" id="PF01844">
    <property type="entry name" value="HNH"/>
    <property type="match status" value="1"/>
</dbReference>
<dbReference type="RefSeq" id="WP_184293084.1">
    <property type="nucleotide sequence ID" value="NZ_JACHJO010000011.1"/>
</dbReference>
<dbReference type="EC" id="3.1.21.-" evidence="2"/>
<gene>
    <name evidence="2" type="ORF">FHS13_003611</name>
</gene>
<comment type="caution">
    <text evidence="2">The sequence shown here is derived from an EMBL/GenBank/DDBJ whole genome shotgun (WGS) entry which is preliminary data.</text>
</comment>
<dbReference type="SMART" id="SM00507">
    <property type="entry name" value="HNHc"/>
    <property type="match status" value="1"/>
</dbReference>
<dbReference type="InterPro" id="IPR003615">
    <property type="entry name" value="HNH_nuc"/>
</dbReference>
<keyword evidence="2" id="KW-0378">Hydrolase</keyword>
<sequence>MPLTDITRDAVLQAIAEYDDLGQDDFLDTYGFKRAVSYDLVHNGRTYDSKAICGVAHKYVTGQALPASKFSGGAATVGKKLSALGFEVRSNLSIPWAWDELILACDLLARHDWTPLDTSRPEVVELSRILKLLPLHPQEKRPANFRSPSSVRLKMANIHNWHKDNKNRKTNGSALDRDIHQAFVEDPERMHAAARSIREGVISGELTELPPFEEEADEEISAPEGRLLIRKHYARERSRTLRTQKIKQTRAQGRPIACEACSFDFAEAYGDRGDGYIEVHHIVPLHHVGESTTRLEDLALLCANCHRMVHVSKPWLTVDQLSALVAKQRPKKD</sequence>
<dbReference type="InterPro" id="IPR058807">
    <property type="entry name" value="ScoMcrA_N"/>
</dbReference>
<dbReference type="GO" id="GO:0008270">
    <property type="term" value="F:zinc ion binding"/>
    <property type="evidence" value="ECO:0007669"/>
    <property type="project" value="InterPro"/>
</dbReference>
<dbReference type="GO" id="GO:0016787">
    <property type="term" value="F:hydrolase activity"/>
    <property type="evidence" value="ECO:0007669"/>
    <property type="project" value="UniProtKB-KW"/>
</dbReference>
<protein>
    <submittedName>
        <fullName evidence="2">5-methylcytosine-specific restriction protein A</fullName>
        <ecNumber evidence="2">3.1.21.-</ecNumber>
    </submittedName>
</protein>
<organism evidence="2 3">
    <name type="scientific">Nocardiopsis algeriensis</name>
    <dbReference type="NCBI Taxonomy" id="1478215"/>
    <lineage>
        <taxon>Bacteria</taxon>
        <taxon>Bacillati</taxon>
        <taxon>Actinomycetota</taxon>
        <taxon>Actinomycetes</taxon>
        <taxon>Streptosporangiales</taxon>
        <taxon>Nocardiopsidaceae</taxon>
        <taxon>Nocardiopsis</taxon>
    </lineage>
</organism>
<accession>A0A841ISI4</accession>
<evidence type="ECO:0000259" key="1">
    <source>
        <dbReference type="SMART" id="SM00507"/>
    </source>
</evidence>
<dbReference type="AlphaFoldDB" id="A0A841ISI4"/>
<evidence type="ECO:0000313" key="2">
    <source>
        <dbReference type="EMBL" id="MBB6121637.1"/>
    </source>
</evidence>